<evidence type="ECO:0000256" key="9">
    <source>
        <dbReference type="ARBA" id="ARBA00022786"/>
    </source>
</evidence>
<dbReference type="InterPro" id="IPR001298">
    <property type="entry name" value="Filamin/ABP280_rpt"/>
</dbReference>
<dbReference type="SUPFAM" id="SSF57850">
    <property type="entry name" value="RING/U-box"/>
    <property type="match status" value="1"/>
</dbReference>
<keyword evidence="14" id="KW-0175">Coiled coil</keyword>
<dbReference type="InterPro" id="IPR001258">
    <property type="entry name" value="NHL_repeat"/>
</dbReference>
<dbReference type="Gene3D" id="3.30.160.60">
    <property type="entry name" value="Classic Zinc Finger"/>
    <property type="match status" value="1"/>
</dbReference>
<keyword evidence="5" id="KW-0808">Transferase</keyword>
<dbReference type="GO" id="GO:0008270">
    <property type="term" value="F:zinc ion binding"/>
    <property type="evidence" value="ECO:0007669"/>
    <property type="project" value="UniProtKB-KW"/>
</dbReference>
<keyword evidence="7" id="KW-0677">Repeat</keyword>
<evidence type="ECO:0000256" key="14">
    <source>
        <dbReference type="SAM" id="Coils"/>
    </source>
</evidence>
<evidence type="ECO:0000259" key="16">
    <source>
        <dbReference type="PROSITE" id="PS50089"/>
    </source>
</evidence>
<dbReference type="InterPro" id="IPR027370">
    <property type="entry name" value="Znf-RING_euk"/>
</dbReference>
<dbReference type="GO" id="GO:0007399">
    <property type="term" value="P:nervous system development"/>
    <property type="evidence" value="ECO:0007669"/>
    <property type="project" value="UniProtKB-ARBA"/>
</dbReference>
<dbReference type="InterPro" id="IPR011042">
    <property type="entry name" value="6-blade_b-propeller_TolB-like"/>
</dbReference>
<evidence type="ECO:0000256" key="1">
    <source>
        <dbReference type="ARBA" id="ARBA00000900"/>
    </source>
</evidence>
<gene>
    <name evidence="18" type="ORF">FSCOSCO3_A028776</name>
</gene>
<dbReference type="CDD" id="cd14960">
    <property type="entry name" value="NHL_TRIM2_like"/>
    <property type="match status" value="1"/>
</dbReference>
<dbReference type="Proteomes" id="UP001314229">
    <property type="component" value="Unassembled WGS sequence"/>
</dbReference>
<evidence type="ECO:0000256" key="11">
    <source>
        <dbReference type="PROSITE-ProRule" id="PRU00024"/>
    </source>
</evidence>
<comment type="caution">
    <text evidence="18">The sequence shown here is derived from an EMBL/GenBank/DDBJ whole genome shotgun (WGS) entry which is preliminary data.</text>
</comment>
<dbReference type="InterPro" id="IPR013083">
    <property type="entry name" value="Znf_RING/FYVE/PHD"/>
</dbReference>
<feature type="repeat" description="NHL" evidence="13">
    <location>
        <begin position="767"/>
        <end position="806"/>
    </location>
</feature>
<dbReference type="SUPFAM" id="SSF81296">
    <property type="entry name" value="E set domains"/>
    <property type="match status" value="1"/>
</dbReference>
<dbReference type="EC" id="2.3.2.27" evidence="3"/>
<name>A0AAV1PBB7_SCOSC</name>
<dbReference type="GO" id="GO:0000209">
    <property type="term" value="P:protein polyubiquitination"/>
    <property type="evidence" value="ECO:0007669"/>
    <property type="project" value="TreeGrafter"/>
</dbReference>
<evidence type="ECO:0000256" key="5">
    <source>
        <dbReference type="ARBA" id="ARBA00022679"/>
    </source>
</evidence>
<dbReference type="SMART" id="SM00336">
    <property type="entry name" value="BBOX"/>
    <property type="match status" value="1"/>
</dbReference>
<keyword evidence="4" id="KW-0597">Phosphoprotein</keyword>
<dbReference type="FunFam" id="3.30.40.10:FF:000032">
    <property type="entry name" value="Tripartite motif containing 2"/>
    <property type="match status" value="1"/>
</dbReference>
<keyword evidence="8 11" id="KW-0863">Zinc-finger</keyword>
<feature type="repeat" description="NHL" evidence="13">
    <location>
        <begin position="854"/>
        <end position="897"/>
    </location>
</feature>
<feature type="repeat" description="Filamin" evidence="12">
    <location>
        <begin position="462"/>
        <end position="553"/>
    </location>
</feature>
<evidence type="ECO:0000256" key="4">
    <source>
        <dbReference type="ARBA" id="ARBA00022553"/>
    </source>
</evidence>
<accession>A0AAV1PBB7</accession>
<evidence type="ECO:0000256" key="2">
    <source>
        <dbReference type="ARBA" id="ARBA00008518"/>
    </source>
</evidence>
<dbReference type="FunFam" id="2.120.10.30:FF:000004">
    <property type="entry name" value="Tripartite motif containing 2"/>
    <property type="match status" value="1"/>
</dbReference>
<evidence type="ECO:0000313" key="18">
    <source>
        <dbReference type="EMBL" id="CAK6968918.1"/>
    </source>
</evidence>
<dbReference type="PROSITE" id="PS50119">
    <property type="entry name" value="ZF_BBOX"/>
    <property type="match status" value="1"/>
</dbReference>
<dbReference type="InterPro" id="IPR050952">
    <property type="entry name" value="TRIM-NHL_E3_ligases"/>
</dbReference>
<keyword evidence="10" id="KW-0862">Zinc</keyword>
<dbReference type="PROSITE" id="PS50089">
    <property type="entry name" value="ZF_RING_2"/>
    <property type="match status" value="1"/>
</dbReference>
<feature type="region of interest" description="Disordered" evidence="15">
    <location>
        <begin position="562"/>
        <end position="596"/>
    </location>
</feature>
<dbReference type="SMART" id="SM00502">
    <property type="entry name" value="BBC"/>
    <property type="match status" value="1"/>
</dbReference>
<dbReference type="SMART" id="SM00557">
    <property type="entry name" value="IG_FLMN"/>
    <property type="match status" value="1"/>
</dbReference>
<keyword evidence="9" id="KW-0833">Ubl conjugation pathway</keyword>
<dbReference type="InterPro" id="IPR017868">
    <property type="entry name" value="Filamin/ABP280_repeat-like"/>
</dbReference>
<reference evidence="18 19" key="1">
    <citation type="submission" date="2024-01" db="EMBL/GenBank/DDBJ databases">
        <authorList>
            <person name="Alioto T."/>
            <person name="Alioto T."/>
            <person name="Gomez Garrido J."/>
        </authorList>
    </citation>
    <scope>NUCLEOTIDE SEQUENCE [LARGE SCALE GENOMIC DNA]</scope>
</reference>
<organism evidence="18 19">
    <name type="scientific">Scomber scombrus</name>
    <name type="common">Atlantic mackerel</name>
    <name type="synonym">Scomber vernalis</name>
    <dbReference type="NCBI Taxonomy" id="13677"/>
    <lineage>
        <taxon>Eukaryota</taxon>
        <taxon>Metazoa</taxon>
        <taxon>Chordata</taxon>
        <taxon>Craniata</taxon>
        <taxon>Vertebrata</taxon>
        <taxon>Euteleostomi</taxon>
        <taxon>Actinopterygii</taxon>
        <taxon>Neopterygii</taxon>
        <taxon>Teleostei</taxon>
        <taxon>Neoteleostei</taxon>
        <taxon>Acanthomorphata</taxon>
        <taxon>Pelagiaria</taxon>
        <taxon>Scombriformes</taxon>
        <taxon>Scombridae</taxon>
        <taxon>Scomber</taxon>
    </lineage>
</organism>
<dbReference type="InterPro" id="IPR057750">
    <property type="entry name" value="TRIM2/3_C"/>
</dbReference>
<evidence type="ECO:0000256" key="3">
    <source>
        <dbReference type="ARBA" id="ARBA00012483"/>
    </source>
</evidence>
<dbReference type="InterPro" id="IPR003649">
    <property type="entry name" value="Bbox_C"/>
</dbReference>
<dbReference type="SMART" id="SM00184">
    <property type="entry name" value="RING"/>
    <property type="match status" value="1"/>
</dbReference>
<dbReference type="PROSITE" id="PS00518">
    <property type="entry name" value="ZF_RING_1"/>
    <property type="match status" value="1"/>
</dbReference>
<dbReference type="Pfam" id="PF13445">
    <property type="entry name" value="zf-RING_UBOX"/>
    <property type="match status" value="1"/>
</dbReference>
<dbReference type="InterPro" id="IPR014756">
    <property type="entry name" value="Ig_E-set"/>
</dbReference>
<evidence type="ECO:0000313" key="19">
    <source>
        <dbReference type="Proteomes" id="UP001314229"/>
    </source>
</evidence>
<evidence type="ECO:0000256" key="10">
    <source>
        <dbReference type="ARBA" id="ARBA00022833"/>
    </source>
</evidence>
<dbReference type="PROSITE" id="PS51125">
    <property type="entry name" value="NHL"/>
    <property type="match status" value="6"/>
</dbReference>
<feature type="repeat" description="NHL" evidence="13">
    <location>
        <begin position="654"/>
        <end position="697"/>
    </location>
</feature>
<dbReference type="CDD" id="cd20482">
    <property type="entry name" value="CC_brat-like"/>
    <property type="match status" value="1"/>
</dbReference>
<comment type="catalytic activity">
    <reaction evidence="1">
        <text>S-ubiquitinyl-[E2 ubiquitin-conjugating enzyme]-L-cysteine + [acceptor protein]-L-lysine = [E2 ubiquitin-conjugating enzyme]-L-cysteine + N(6)-ubiquitinyl-[acceptor protein]-L-lysine.</text>
        <dbReference type="EC" id="2.3.2.27"/>
    </reaction>
</comment>
<dbReference type="FunFam" id="3.30.160.60:FF:000154">
    <property type="entry name" value="Tripartite motif-containing protein 2"/>
    <property type="match status" value="1"/>
</dbReference>
<dbReference type="EMBL" id="CAWUFR010000127">
    <property type="protein sequence ID" value="CAK6968918.1"/>
    <property type="molecule type" value="Genomic_DNA"/>
</dbReference>
<feature type="repeat" description="NHL" evidence="13">
    <location>
        <begin position="810"/>
        <end position="853"/>
    </location>
</feature>
<dbReference type="InterPro" id="IPR000315">
    <property type="entry name" value="Znf_B-box"/>
</dbReference>
<evidence type="ECO:0000256" key="7">
    <source>
        <dbReference type="ARBA" id="ARBA00022737"/>
    </source>
</evidence>
<dbReference type="Gene3D" id="3.30.40.10">
    <property type="entry name" value="Zinc/RING finger domain, C3HC4 (zinc finger)"/>
    <property type="match status" value="1"/>
</dbReference>
<dbReference type="AlphaFoldDB" id="A0AAV1PBB7"/>
<dbReference type="PANTHER" id="PTHR24104:SF21">
    <property type="entry name" value="TRIPARTITE MOTIF-CONTAINING PROTEIN 3"/>
    <property type="match status" value="1"/>
</dbReference>
<dbReference type="InterPro" id="IPR017907">
    <property type="entry name" value="Znf_RING_CS"/>
</dbReference>
<feature type="region of interest" description="Disordered" evidence="15">
    <location>
        <begin position="1"/>
        <end position="49"/>
    </location>
</feature>
<dbReference type="PROSITE" id="PS50194">
    <property type="entry name" value="FILAMIN_REPEAT"/>
    <property type="match status" value="1"/>
</dbReference>
<dbReference type="Pfam" id="PF01436">
    <property type="entry name" value="NHL"/>
    <property type="match status" value="6"/>
</dbReference>
<dbReference type="GO" id="GO:0061630">
    <property type="term" value="F:ubiquitin protein ligase activity"/>
    <property type="evidence" value="ECO:0007669"/>
    <property type="project" value="UniProtKB-EC"/>
</dbReference>
<evidence type="ECO:0000256" key="15">
    <source>
        <dbReference type="SAM" id="MobiDB-lite"/>
    </source>
</evidence>
<keyword evidence="6" id="KW-0479">Metal-binding</keyword>
<evidence type="ECO:0000256" key="13">
    <source>
        <dbReference type="PROSITE-ProRule" id="PRU00504"/>
    </source>
</evidence>
<protein>
    <recommendedName>
        <fullName evidence="3">RING-type E3 ubiquitin transferase</fullName>
        <ecNumber evidence="3">2.3.2.27</ecNumber>
    </recommendedName>
</protein>
<sequence length="898" mass="98522">MTVFAPHPKPHPQQTPHHLHHHTSLTQRIHTHQVPQPNPHPHLNPPKELGSFYGSQTPLHQTDCIPQSVPEILSILHIPCPLHVLLGSSAPPISRLANAAYRPCPFLSVAQSVDSVVEDWDTYNGKLSLRPAMLTLHSLLLGIHVKRPLCPLCPLICLDHYHNPKVLPCLHTFCEKCLQNYIPPQSLTLSCPVCRQTSILPEKGVAALQNNFFITNLMEVLQRDPECSRPEAGNVLESASAATACQPLSCPNHEGKVMEFYCESCETAMCLECTEGEHREHVTVPLRDVLEQHKTALKNQLDAVRNRLPQLTAAIELVNEISKQLTERKNGAVTEISNTFDELEKALHQRKNALITEVENICSTKQKVLQAQLTSLLQGKENIQSSCNFTEQALNHGSATEVLLVQKQMGERVSALARHHFPEYPHENGHLECQVETDGLRRSIQNLGVLITTGAVGHTSVATGEGLRHTLVGQHTTVTVTTKDKEGELVKTGNAALRAEIISADGACTEAEVADNKNGTYEVGYTIRSEGEFSFSLLLYEQPVRGSPFRLRAVKPSDVLQSPDDVKRRVKSPSGGGGHVRQKAVRRPSSMYSTTKKKENPIEDELIYRVGTRGRDKGEFTNLQGISTSSNGRIVVADSNNQCIQVFTNDGQFKMRFGVRGRSPGQLQRPTGVTVDMNGDIIVADYDNRWISIFSSDGKFKSKIGAGRLMGPKGVAVDKNGHIITVDNKACCVFIFQSNGKLVTKFGARGTSDRHFAEKSGANIALEQKLSKSGPVFSPHFVAVNNKNEIVVTDFHNHSVKVYNADGEFLFKFGSHGEGNGQFNAPTGVAVDANGNIIVADWGNSRIQVFDSSGSFLSYINTSADPLYGPQGLALTSDGHVAVADSGNHCFKVYRYLQ</sequence>
<dbReference type="FunFam" id="2.120.10.30:FF:000007">
    <property type="entry name" value="Putative tripartite motif-containing protein 2"/>
    <property type="match status" value="1"/>
</dbReference>
<dbReference type="InterPro" id="IPR013783">
    <property type="entry name" value="Ig-like_fold"/>
</dbReference>
<dbReference type="SUPFAM" id="SSF57845">
    <property type="entry name" value="B-box zinc-binding domain"/>
    <property type="match status" value="1"/>
</dbReference>
<feature type="repeat" description="NHL" evidence="13">
    <location>
        <begin position="609"/>
        <end position="650"/>
    </location>
</feature>
<dbReference type="PANTHER" id="PTHR24104">
    <property type="entry name" value="E3 UBIQUITIN-PROTEIN LIGASE NHLRC1-RELATED"/>
    <property type="match status" value="1"/>
</dbReference>
<evidence type="ECO:0000256" key="8">
    <source>
        <dbReference type="ARBA" id="ARBA00022771"/>
    </source>
</evidence>
<dbReference type="Pfam" id="PF00630">
    <property type="entry name" value="Filamin"/>
    <property type="match status" value="1"/>
</dbReference>
<evidence type="ECO:0000256" key="6">
    <source>
        <dbReference type="ARBA" id="ARBA00022723"/>
    </source>
</evidence>
<dbReference type="Pfam" id="PF00643">
    <property type="entry name" value="zf-B_box"/>
    <property type="match status" value="1"/>
</dbReference>
<dbReference type="Gene3D" id="2.120.10.30">
    <property type="entry name" value="TolB, C-terminal domain"/>
    <property type="match status" value="2"/>
</dbReference>
<feature type="coiled-coil region" evidence="14">
    <location>
        <begin position="287"/>
        <end position="314"/>
    </location>
</feature>
<feature type="repeat" description="NHL" evidence="13">
    <location>
        <begin position="698"/>
        <end position="739"/>
    </location>
</feature>
<evidence type="ECO:0000259" key="17">
    <source>
        <dbReference type="PROSITE" id="PS50119"/>
    </source>
</evidence>
<dbReference type="GO" id="GO:0043161">
    <property type="term" value="P:proteasome-mediated ubiquitin-dependent protein catabolic process"/>
    <property type="evidence" value="ECO:0007669"/>
    <property type="project" value="TreeGrafter"/>
</dbReference>
<comment type="similarity">
    <text evidence="2">Belongs to the TRIM/RBCC family.</text>
</comment>
<keyword evidence="19" id="KW-1185">Reference proteome</keyword>
<feature type="compositionally biased region" description="Low complexity" evidence="15">
    <location>
        <begin position="24"/>
        <end position="35"/>
    </location>
</feature>
<feature type="domain" description="RING-type" evidence="16">
    <location>
        <begin position="150"/>
        <end position="195"/>
    </location>
</feature>
<dbReference type="SUPFAM" id="SSF101898">
    <property type="entry name" value="NHL repeat"/>
    <property type="match status" value="1"/>
</dbReference>
<feature type="domain" description="B box-type" evidence="17">
    <location>
        <begin position="245"/>
        <end position="286"/>
    </location>
</feature>
<dbReference type="InterPro" id="IPR001841">
    <property type="entry name" value="Znf_RING"/>
</dbReference>
<dbReference type="Gene3D" id="2.60.40.10">
    <property type="entry name" value="Immunoglobulins"/>
    <property type="match status" value="1"/>
</dbReference>
<evidence type="ECO:0000256" key="12">
    <source>
        <dbReference type="PROSITE-ProRule" id="PRU00087"/>
    </source>
</evidence>
<proteinExistence type="inferred from homology"/>